<dbReference type="RefSeq" id="WP_290266532.1">
    <property type="nucleotide sequence ID" value="NZ_JAUFQQ010000005.1"/>
</dbReference>
<dbReference type="EMBL" id="JBHMEX010000032">
    <property type="protein sequence ID" value="MFB9064406.1"/>
    <property type="molecule type" value="Genomic_DNA"/>
</dbReference>
<name>A0ABV5FLJ0_9FLAO</name>
<evidence type="ECO:0000256" key="1">
    <source>
        <dbReference type="SAM" id="SignalP"/>
    </source>
</evidence>
<evidence type="ECO:0008006" key="4">
    <source>
        <dbReference type="Google" id="ProtNLM"/>
    </source>
</evidence>
<dbReference type="Proteomes" id="UP001589589">
    <property type="component" value="Unassembled WGS sequence"/>
</dbReference>
<evidence type="ECO:0000313" key="2">
    <source>
        <dbReference type="EMBL" id="MFB9064406.1"/>
    </source>
</evidence>
<comment type="caution">
    <text evidence="2">The sequence shown here is derived from an EMBL/GenBank/DDBJ whole genome shotgun (WGS) entry which is preliminary data.</text>
</comment>
<organism evidence="2 3">
    <name type="scientific">Flavobacterium branchiarum</name>
    <dbReference type="NCBI Taxonomy" id="1114870"/>
    <lineage>
        <taxon>Bacteria</taxon>
        <taxon>Pseudomonadati</taxon>
        <taxon>Bacteroidota</taxon>
        <taxon>Flavobacteriia</taxon>
        <taxon>Flavobacteriales</taxon>
        <taxon>Flavobacteriaceae</taxon>
        <taxon>Flavobacterium</taxon>
    </lineage>
</organism>
<accession>A0ABV5FLJ0</accession>
<gene>
    <name evidence="2" type="ORF">ACFFUQ_10270</name>
</gene>
<dbReference type="PROSITE" id="PS51257">
    <property type="entry name" value="PROKAR_LIPOPROTEIN"/>
    <property type="match status" value="1"/>
</dbReference>
<reference evidence="2 3" key="1">
    <citation type="submission" date="2024-09" db="EMBL/GenBank/DDBJ databases">
        <authorList>
            <person name="Sun Q."/>
            <person name="Mori K."/>
        </authorList>
    </citation>
    <scope>NUCLEOTIDE SEQUENCE [LARGE SCALE GENOMIC DNA]</scope>
    <source>
        <strain evidence="2 3">CECT 7908</strain>
    </source>
</reference>
<feature type="signal peptide" evidence="1">
    <location>
        <begin position="1"/>
        <end position="17"/>
    </location>
</feature>
<protein>
    <recommendedName>
        <fullName evidence="4">Lipoprotein</fullName>
    </recommendedName>
</protein>
<proteinExistence type="predicted"/>
<keyword evidence="3" id="KW-1185">Reference proteome</keyword>
<sequence length="250" mass="28471">MKLIKFLSFSFLLTTLASCTFTENINITDNGTGKFSLDMDGSALMAMAGQQLGNEMNDSKQTIDTTFSFKEMFKNKKDSIAKLSPEDQKELKKLENFLVDMKFNTEKSQFLLNLNTDFKNVNELQDMVKSFAAIQNFEKNNSPENKLPIDGNFDNNSTVSFNYDGKKFNRKVILNPKGANKPVEDSLGMNKMIFASSTYVLKYNFPKKVKKVSNPNASVSEDRKTVTIEYPFTEYMENPTKMGLEVEFEK</sequence>
<feature type="chain" id="PRO_5047380286" description="Lipoprotein" evidence="1">
    <location>
        <begin position="18"/>
        <end position="250"/>
    </location>
</feature>
<keyword evidence="1" id="KW-0732">Signal</keyword>
<evidence type="ECO:0000313" key="3">
    <source>
        <dbReference type="Proteomes" id="UP001589589"/>
    </source>
</evidence>